<evidence type="ECO:0000313" key="2">
    <source>
        <dbReference type="Proteomes" id="UP001497680"/>
    </source>
</evidence>
<proteinExistence type="predicted"/>
<name>A0ACC0DE90_9PEZI</name>
<gene>
    <name evidence="1" type="ORF">F4821DRAFT_211005</name>
</gene>
<comment type="caution">
    <text evidence="1">The sequence shown here is derived from an EMBL/GenBank/DDBJ whole genome shotgun (WGS) entry which is preliminary data.</text>
</comment>
<keyword evidence="2" id="KW-1185">Reference proteome</keyword>
<accession>A0ACC0DE90</accession>
<dbReference type="EMBL" id="MU394288">
    <property type="protein sequence ID" value="KAI6091063.1"/>
    <property type="molecule type" value="Genomic_DNA"/>
</dbReference>
<protein>
    <submittedName>
        <fullName evidence="1">Uncharacterized protein</fullName>
    </submittedName>
</protein>
<evidence type="ECO:0000313" key="1">
    <source>
        <dbReference type="EMBL" id="KAI6091063.1"/>
    </source>
</evidence>
<reference evidence="1 2" key="1">
    <citation type="journal article" date="2022" name="New Phytol.">
        <title>Ecological generalism drives hyperdiversity of secondary metabolite gene clusters in xylarialean endophytes.</title>
        <authorList>
            <person name="Franco M.E.E."/>
            <person name="Wisecaver J.H."/>
            <person name="Arnold A.E."/>
            <person name="Ju Y.M."/>
            <person name="Slot J.C."/>
            <person name="Ahrendt S."/>
            <person name="Moore L.P."/>
            <person name="Eastman K.E."/>
            <person name="Scott K."/>
            <person name="Konkel Z."/>
            <person name="Mondo S.J."/>
            <person name="Kuo A."/>
            <person name="Hayes R.D."/>
            <person name="Haridas S."/>
            <person name="Andreopoulos B."/>
            <person name="Riley R."/>
            <person name="LaButti K."/>
            <person name="Pangilinan J."/>
            <person name="Lipzen A."/>
            <person name="Amirebrahimi M."/>
            <person name="Yan J."/>
            <person name="Adam C."/>
            <person name="Keymanesh K."/>
            <person name="Ng V."/>
            <person name="Louie K."/>
            <person name="Northen T."/>
            <person name="Drula E."/>
            <person name="Henrissat B."/>
            <person name="Hsieh H.M."/>
            <person name="Youens-Clark K."/>
            <person name="Lutzoni F."/>
            <person name="Miadlikowska J."/>
            <person name="Eastwood D.C."/>
            <person name="Hamelin R.C."/>
            <person name="Grigoriev I.V."/>
            <person name="U'Ren J.M."/>
        </authorList>
    </citation>
    <scope>NUCLEOTIDE SEQUENCE [LARGE SCALE GENOMIC DNA]</scope>
    <source>
        <strain evidence="1 2">ER1909</strain>
    </source>
</reference>
<sequence length="280" mass="30306">MPKQSGRLAGPTKWLVTRYPQSPGSLIVLGRILTDPENPESALNRHSGTVPVPESDRVDYSPAVRYSIRSELANNSSALLKAVSPQSPLFGAGLAVEGGTSDTVSTTVEALNVRAEVFIPTEEYMNEALKNPDVVKFAKEGLFGRPLYIIVGVASATQLDLSEEKSRATKLSASANLSVAGSAGEIAAGASVAPEASSGIEAEITQECDFAYRVREFVYSKFSRKWRDRGDITKRSMFGKDNVDGSEWEQDEVVEPKFDYCEDEDVAPSQLDGFALMVET</sequence>
<dbReference type="Proteomes" id="UP001497680">
    <property type="component" value="Unassembled WGS sequence"/>
</dbReference>
<organism evidence="1 2">
    <name type="scientific">Hypoxylon rubiginosum</name>
    <dbReference type="NCBI Taxonomy" id="110542"/>
    <lineage>
        <taxon>Eukaryota</taxon>
        <taxon>Fungi</taxon>
        <taxon>Dikarya</taxon>
        <taxon>Ascomycota</taxon>
        <taxon>Pezizomycotina</taxon>
        <taxon>Sordariomycetes</taxon>
        <taxon>Xylariomycetidae</taxon>
        <taxon>Xylariales</taxon>
        <taxon>Hypoxylaceae</taxon>
        <taxon>Hypoxylon</taxon>
    </lineage>
</organism>